<name>W9Q561_FUSOX</name>
<organism evidence="1">
    <name type="scientific">Fusarium oxysporum f. sp. pisi HDV247</name>
    <dbReference type="NCBI Taxonomy" id="1080344"/>
    <lineage>
        <taxon>Eukaryota</taxon>
        <taxon>Fungi</taxon>
        <taxon>Dikarya</taxon>
        <taxon>Ascomycota</taxon>
        <taxon>Pezizomycotina</taxon>
        <taxon>Sordariomycetes</taxon>
        <taxon>Hypocreomycetidae</taxon>
        <taxon>Hypocreales</taxon>
        <taxon>Nectriaceae</taxon>
        <taxon>Fusarium</taxon>
        <taxon>Fusarium oxysporum species complex</taxon>
    </lineage>
</organism>
<protein>
    <submittedName>
        <fullName evidence="1">Uncharacterized protein</fullName>
    </submittedName>
</protein>
<gene>
    <name evidence="1" type="ORF">FOVG_03108</name>
</gene>
<sequence length="33" mass="3789">MAIEYRLRFKELNVALQPLENGKIDVYEPGKPG</sequence>
<reference evidence="1" key="2">
    <citation type="submission" date="2012-05" db="EMBL/GenBank/DDBJ databases">
        <title>Annotation of the Genome Sequence of Fusarium oxysporum HDV247.</title>
        <authorList>
            <consortium name="The Broad Institute Genomics Platform"/>
            <person name="Ma L.-J."/>
            <person name="Corby-Kistler H."/>
            <person name="Broz K."/>
            <person name="Gale L.R."/>
            <person name="Jonkers W."/>
            <person name="O'Donnell K."/>
            <person name="Ploetz R."/>
            <person name="Steinberg C."/>
            <person name="Schwartz D.C."/>
            <person name="VanEtten H."/>
            <person name="Zhou S."/>
            <person name="Young S.K."/>
            <person name="Zeng Q."/>
            <person name="Gargeya S."/>
            <person name="Fitzgerald M."/>
            <person name="Abouelleil A."/>
            <person name="Alvarado L."/>
            <person name="Chapman S.B."/>
            <person name="Gainer-Dewar J."/>
            <person name="Goldberg J."/>
            <person name="Griggs A."/>
            <person name="Gujja S."/>
            <person name="Hansen M."/>
            <person name="Howarth C."/>
            <person name="Imamovic A."/>
            <person name="Ireland A."/>
            <person name="Larimer J."/>
            <person name="McCowan C."/>
            <person name="Murphy C."/>
            <person name="Pearson M."/>
            <person name="Poon T.W."/>
            <person name="Priest M."/>
            <person name="Roberts A."/>
            <person name="Saif S."/>
            <person name="Shea T."/>
            <person name="Sykes S."/>
            <person name="Wortman J."/>
            <person name="Nusbaum C."/>
            <person name="Birren B."/>
        </authorList>
    </citation>
    <scope>NUCLEOTIDE SEQUENCE</scope>
    <source>
        <strain evidence="1">HDV247</strain>
    </source>
</reference>
<dbReference type="Proteomes" id="UP000030751">
    <property type="component" value="Unassembled WGS sequence"/>
</dbReference>
<dbReference type="AlphaFoldDB" id="W9Q561"/>
<proteinExistence type="predicted"/>
<accession>W9Q561</accession>
<dbReference type="EMBL" id="JH650969">
    <property type="protein sequence ID" value="EXA50351.1"/>
    <property type="molecule type" value="Genomic_DNA"/>
</dbReference>
<dbReference type="HOGENOM" id="CLU_3384791_0_0_1"/>
<evidence type="ECO:0000313" key="1">
    <source>
        <dbReference type="EMBL" id="EXA50351.1"/>
    </source>
</evidence>
<reference evidence="1" key="1">
    <citation type="submission" date="2011-10" db="EMBL/GenBank/DDBJ databases">
        <title>The Genome Sequence of Fusarium oxysporum HDV247.</title>
        <authorList>
            <consortium name="The Broad Institute Genome Sequencing Platform"/>
            <person name="Ma L.-J."/>
            <person name="Gale L.R."/>
            <person name="Schwartz D.C."/>
            <person name="Zhou S."/>
            <person name="Corby-Kistler H."/>
            <person name="Young S.K."/>
            <person name="Zeng Q."/>
            <person name="Gargeya S."/>
            <person name="Fitzgerald M."/>
            <person name="Haas B."/>
            <person name="Abouelleil A."/>
            <person name="Alvarado L."/>
            <person name="Arachchi H.M."/>
            <person name="Berlin A."/>
            <person name="Brown A."/>
            <person name="Chapman S.B."/>
            <person name="Chen Z."/>
            <person name="Dunbar C."/>
            <person name="Freedman E."/>
            <person name="Gearin G."/>
            <person name="Goldberg J."/>
            <person name="Griggs A."/>
            <person name="Gujja S."/>
            <person name="Heiman D."/>
            <person name="Howarth C."/>
            <person name="Larson L."/>
            <person name="Lui A."/>
            <person name="MacDonald P.J.P."/>
            <person name="Montmayeur A."/>
            <person name="Murphy C."/>
            <person name="Neiman D."/>
            <person name="Pearson M."/>
            <person name="Priest M."/>
            <person name="Roberts A."/>
            <person name="Saif S."/>
            <person name="Shea T."/>
            <person name="Shenoy N."/>
            <person name="Sisk P."/>
            <person name="Stolte C."/>
            <person name="Sykes S."/>
            <person name="Wortman J."/>
            <person name="Nusbaum C."/>
            <person name="Birren B."/>
        </authorList>
    </citation>
    <scope>NUCLEOTIDE SEQUENCE [LARGE SCALE GENOMIC DNA]</scope>
    <source>
        <strain evidence="1">HDV247</strain>
    </source>
</reference>